<protein>
    <submittedName>
        <fullName evidence="3">UDP-glycosyltransferase 76E4</fullName>
    </submittedName>
</protein>
<reference evidence="3" key="2">
    <citation type="submission" date="2023-06" db="EMBL/GenBank/DDBJ databases">
        <authorList>
            <person name="Ma L."/>
            <person name="Liu K.-W."/>
            <person name="Li Z."/>
            <person name="Hsiao Y.-Y."/>
            <person name="Qi Y."/>
            <person name="Fu T."/>
            <person name="Tang G."/>
            <person name="Zhang D."/>
            <person name="Sun W.-H."/>
            <person name="Liu D.-K."/>
            <person name="Li Y."/>
            <person name="Chen G.-Z."/>
            <person name="Liu X.-D."/>
            <person name="Liao X.-Y."/>
            <person name="Jiang Y.-T."/>
            <person name="Yu X."/>
            <person name="Hao Y."/>
            <person name="Huang J."/>
            <person name="Zhao X.-W."/>
            <person name="Ke S."/>
            <person name="Chen Y.-Y."/>
            <person name="Wu W.-L."/>
            <person name="Hsu J.-L."/>
            <person name="Lin Y.-F."/>
            <person name="Huang M.-D."/>
            <person name="Li C.-Y."/>
            <person name="Huang L."/>
            <person name="Wang Z.-W."/>
            <person name="Zhao X."/>
            <person name="Zhong W.-Y."/>
            <person name="Peng D.-H."/>
            <person name="Ahmad S."/>
            <person name="Lan S."/>
            <person name="Zhang J.-S."/>
            <person name="Tsai W.-C."/>
            <person name="Van De Peer Y."/>
            <person name="Liu Z.-J."/>
        </authorList>
    </citation>
    <scope>NUCLEOTIDE SEQUENCE</scope>
    <source>
        <strain evidence="3">SCP</strain>
        <tissue evidence="3">Leaves</tissue>
    </source>
</reference>
<dbReference type="EMBL" id="JAUJYN010000008">
    <property type="protein sequence ID" value="KAK1264870.1"/>
    <property type="molecule type" value="Genomic_DNA"/>
</dbReference>
<comment type="similarity">
    <text evidence="1">Belongs to the UDP-glycosyltransferase family.</text>
</comment>
<dbReference type="Proteomes" id="UP001179952">
    <property type="component" value="Unassembled WGS sequence"/>
</dbReference>
<dbReference type="Pfam" id="PF00201">
    <property type="entry name" value="UDPGT"/>
    <property type="match status" value="1"/>
</dbReference>
<dbReference type="GO" id="GO:0035251">
    <property type="term" value="F:UDP-glucosyltransferase activity"/>
    <property type="evidence" value="ECO:0007669"/>
    <property type="project" value="UniProtKB-ARBA"/>
</dbReference>
<comment type="caution">
    <text evidence="3">The sequence shown here is derived from an EMBL/GenBank/DDBJ whole genome shotgun (WGS) entry which is preliminary data.</text>
</comment>
<proteinExistence type="inferred from homology"/>
<reference evidence="3" key="1">
    <citation type="journal article" date="2023" name="Nat. Commun.">
        <title>Diploid and tetraploid genomes of Acorus and the evolution of monocots.</title>
        <authorList>
            <person name="Ma L."/>
            <person name="Liu K.W."/>
            <person name="Li Z."/>
            <person name="Hsiao Y.Y."/>
            <person name="Qi Y."/>
            <person name="Fu T."/>
            <person name="Tang G.D."/>
            <person name="Zhang D."/>
            <person name="Sun W.H."/>
            <person name="Liu D.K."/>
            <person name="Li Y."/>
            <person name="Chen G.Z."/>
            <person name="Liu X.D."/>
            <person name="Liao X.Y."/>
            <person name="Jiang Y.T."/>
            <person name="Yu X."/>
            <person name="Hao Y."/>
            <person name="Huang J."/>
            <person name="Zhao X.W."/>
            <person name="Ke S."/>
            <person name="Chen Y.Y."/>
            <person name="Wu W.L."/>
            <person name="Hsu J.L."/>
            <person name="Lin Y.F."/>
            <person name="Huang M.D."/>
            <person name="Li C.Y."/>
            <person name="Huang L."/>
            <person name="Wang Z.W."/>
            <person name="Zhao X."/>
            <person name="Zhong W.Y."/>
            <person name="Peng D.H."/>
            <person name="Ahmad S."/>
            <person name="Lan S."/>
            <person name="Zhang J.S."/>
            <person name="Tsai W.C."/>
            <person name="Van de Peer Y."/>
            <person name="Liu Z.J."/>
        </authorList>
    </citation>
    <scope>NUCLEOTIDE SEQUENCE</scope>
    <source>
        <strain evidence="3">SCP</strain>
    </source>
</reference>
<dbReference type="CDD" id="cd03784">
    <property type="entry name" value="GT1_Gtf-like"/>
    <property type="match status" value="1"/>
</dbReference>
<dbReference type="PANTHER" id="PTHR48045">
    <property type="entry name" value="UDP-GLYCOSYLTRANSFERASE 72B1"/>
    <property type="match status" value="1"/>
</dbReference>
<accession>A0AAV9AKL4</accession>
<dbReference type="AlphaFoldDB" id="A0AAV9AKL4"/>
<keyword evidence="4" id="KW-1185">Reference proteome</keyword>
<keyword evidence="2" id="KW-0808">Transferase</keyword>
<dbReference type="PANTHER" id="PTHR48045:SF31">
    <property type="entry name" value="UDP-GLYCOSYLTRANSFERASE 76B1-LIKE"/>
    <property type="match status" value="1"/>
</dbReference>
<dbReference type="Gene3D" id="3.40.50.2000">
    <property type="entry name" value="Glycogen Phosphorylase B"/>
    <property type="match status" value="2"/>
</dbReference>
<dbReference type="InterPro" id="IPR002213">
    <property type="entry name" value="UDP_glucos_trans"/>
</dbReference>
<dbReference type="SUPFAM" id="SSF53756">
    <property type="entry name" value="UDP-Glycosyltransferase/glycogen phosphorylase"/>
    <property type="match status" value="1"/>
</dbReference>
<evidence type="ECO:0000313" key="4">
    <source>
        <dbReference type="Proteomes" id="UP001179952"/>
    </source>
</evidence>
<name>A0AAV9AKL4_ACOGR</name>
<evidence type="ECO:0000256" key="2">
    <source>
        <dbReference type="ARBA" id="ARBA00022679"/>
    </source>
</evidence>
<gene>
    <name evidence="3" type="ORF">QJS04_geneDACA011393</name>
</gene>
<evidence type="ECO:0000313" key="3">
    <source>
        <dbReference type="EMBL" id="KAK1264870.1"/>
    </source>
</evidence>
<sequence>MSWLDQQKPKSVVYVSFGSLASMDPKQLVETAWGLANSGKPFLWVLRPGSVVGSGRAEVPEGFEEATRGRGLVVEWAPQREVLAHAAVGLFWTHSGWNSTLESVCEGVPMLCWPCFGDQRVNSRLVSSEWGLGLLLEDGLERRGIERDVKRLMGGGEGEKVRERVREMKGLAEECVRVGGSSWVALGELVDCMVAS</sequence>
<evidence type="ECO:0000256" key="1">
    <source>
        <dbReference type="ARBA" id="ARBA00009995"/>
    </source>
</evidence>
<organism evidence="3 4">
    <name type="scientific">Acorus gramineus</name>
    <name type="common">Dwarf sweet flag</name>
    <dbReference type="NCBI Taxonomy" id="55184"/>
    <lineage>
        <taxon>Eukaryota</taxon>
        <taxon>Viridiplantae</taxon>
        <taxon>Streptophyta</taxon>
        <taxon>Embryophyta</taxon>
        <taxon>Tracheophyta</taxon>
        <taxon>Spermatophyta</taxon>
        <taxon>Magnoliopsida</taxon>
        <taxon>Liliopsida</taxon>
        <taxon>Acoraceae</taxon>
        <taxon>Acorus</taxon>
    </lineage>
</organism>
<dbReference type="FunFam" id="3.40.50.2000:FF:000040">
    <property type="entry name" value="UDP-glycosyltransferase 76C1"/>
    <property type="match status" value="1"/>
</dbReference>